<gene>
    <name evidence="2" type="ORF">O181_038958</name>
</gene>
<sequence>MGAVCQAKLDPKSGLLVCTNCDEPKLVDRGGGLQCGSHTCQGCQNPFFCDQGLSWKDWECEGCGAQGSLEQAGCLACPKGDHILCDECVEKQGTAEDEETESQTKSLLASEGKKKKRKDWKFWKGAGSGSSK</sequence>
<reference evidence="2" key="1">
    <citation type="submission" date="2021-03" db="EMBL/GenBank/DDBJ databases">
        <title>Draft genome sequence of rust myrtle Austropuccinia psidii MF-1, a brazilian biotype.</title>
        <authorList>
            <person name="Quecine M.C."/>
            <person name="Pachon D.M.R."/>
            <person name="Bonatelli M.L."/>
            <person name="Correr F.H."/>
            <person name="Franceschini L.M."/>
            <person name="Leite T.F."/>
            <person name="Margarido G.R.A."/>
            <person name="Almeida C.A."/>
            <person name="Ferrarezi J.A."/>
            <person name="Labate C.A."/>
        </authorList>
    </citation>
    <scope>NUCLEOTIDE SEQUENCE</scope>
    <source>
        <strain evidence="2">MF-1</strain>
    </source>
</reference>
<protein>
    <submittedName>
        <fullName evidence="2">Uncharacterized protein</fullName>
    </submittedName>
</protein>
<dbReference type="Proteomes" id="UP000765509">
    <property type="component" value="Unassembled WGS sequence"/>
</dbReference>
<evidence type="ECO:0000313" key="2">
    <source>
        <dbReference type="EMBL" id="MBW0499243.1"/>
    </source>
</evidence>
<dbReference type="EMBL" id="AVOT02015172">
    <property type="protein sequence ID" value="MBW0499243.1"/>
    <property type="molecule type" value="Genomic_DNA"/>
</dbReference>
<proteinExistence type="predicted"/>
<keyword evidence="3" id="KW-1185">Reference proteome</keyword>
<evidence type="ECO:0000313" key="3">
    <source>
        <dbReference type="Proteomes" id="UP000765509"/>
    </source>
</evidence>
<dbReference type="AlphaFoldDB" id="A0A9Q3DEF2"/>
<accession>A0A9Q3DEF2</accession>
<evidence type="ECO:0000256" key="1">
    <source>
        <dbReference type="SAM" id="MobiDB-lite"/>
    </source>
</evidence>
<comment type="caution">
    <text evidence="2">The sequence shown here is derived from an EMBL/GenBank/DDBJ whole genome shotgun (WGS) entry which is preliminary data.</text>
</comment>
<name>A0A9Q3DEF2_9BASI</name>
<organism evidence="2 3">
    <name type="scientific">Austropuccinia psidii MF-1</name>
    <dbReference type="NCBI Taxonomy" id="1389203"/>
    <lineage>
        <taxon>Eukaryota</taxon>
        <taxon>Fungi</taxon>
        <taxon>Dikarya</taxon>
        <taxon>Basidiomycota</taxon>
        <taxon>Pucciniomycotina</taxon>
        <taxon>Pucciniomycetes</taxon>
        <taxon>Pucciniales</taxon>
        <taxon>Sphaerophragmiaceae</taxon>
        <taxon>Austropuccinia</taxon>
    </lineage>
</organism>
<feature type="region of interest" description="Disordered" evidence="1">
    <location>
        <begin position="93"/>
        <end position="118"/>
    </location>
</feature>